<dbReference type="AlphaFoldDB" id="G9N1D4"/>
<dbReference type="Proteomes" id="UP000007115">
    <property type="component" value="Unassembled WGS sequence"/>
</dbReference>
<evidence type="ECO:0000256" key="1">
    <source>
        <dbReference type="SAM" id="Phobius"/>
    </source>
</evidence>
<feature type="transmembrane region" description="Helical" evidence="1">
    <location>
        <begin position="122"/>
        <end position="151"/>
    </location>
</feature>
<dbReference type="HOGENOM" id="CLU_1061954_0_0_1"/>
<reference evidence="2 3" key="1">
    <citation type="journal article" date="2011" name="Genome Biol.">
        <title>Comparative genome sequence analysis underscores mycoparasitism as the ancestral life style of Trichoderma.</title>
        <authorList>
            <person name="Kubicek C.P."/>
            <person name="Herrera-Estrella A."/>
            <person name="Seidl-Seiboth V."/>
            <person name="Martinez D.A."/>
            <person name="Druzhinina I.S."/>
            <person name="Thon M."/>
            <person name="Zeilinger S."/>
            <person name="Casas-Flores S."/>
            <person name="Horwitz B.A."/>
            <person name="Mukherjee P.K."/>
            <person name="Mukherjee M."/>
            <person name="Kredics L."/>
            <person name="Alcaraz L.D."/>
            <person name="Aerts A."/>
            <person name="Antal Z."/>
            <person name="Atanasova L."/>
            <person name="Cervantes-Badillo M.G."/>
            <person name="Challacombe J."/>
            <person name="Chertkov O."/>
            <person name="McCluskey K."/>
            <person name="Coulpier F."/>
            <person name="Deshpande N."/>
            <person name="von Doehren H."/>
            <person name="Ebbole D.J."/>
            <person name="Esquivel-Naranjo E.U."/>
            <person name="Fekete E."/>
            <person name="Flipphi M."/>
            <person name="Glaser F."/>
            <person name="Gomez-Rodriguez E.Y."/>
            <person name="Gruber S."/>
            <person name="Han C."/>
            <person name="Henrissat B."/>
            <person name="Hermosa R."/>
            <person name="Hernandez-Onate M."/>
            <person name="Karaffa L."/>
            <person name="Kosti I."/>
            <person name="Le Crom S."/>
            <person name="Lindquist E."/>
            <person name="Lucas S."/>
            <person name="Luebeck M."/>
            <person name="Luebeck P.S."/>
            <person name="Margeot A."/>
            <person name="Metz B."/>
            <person name="Misra M."/>
            <person name="Nevalainen H."/>
            <person name="Omann M."/>
            <person name="Packer N."/>
            <person name="Perrone G."/>
            <person name="Uresti-Rivera E.E."/>
            <person name="Salamov A."/>
            <person name="Schmoll M."/>
            <person name="Seiboth B."/>
            <person name="Shapiro H."/>
            <person name="Sukno S."/>
            <person name="Tamayo-Ramos J.A."/>
            <person name="Tisch D."/>
            <person name="Wiest A."/>
            <person name="Wilkinson H.H."/>
            <person name="Zhang M."/>
            <person name="Coutinho P.M."/>
            <person name="Kenerley C.M."/>
            <person name="Monte E."/>
            <person name="Baker S.E."/>
            <person name="Grigoriev I.V."/>
        </authorList>
    </citation>
    <scope>NUCLEOTIDE SEQUENCE [LARGE SCALE GENOMIC DNA]</scope>
    <source>
        <strain evidence="3">Gv29-8 / FGSC 10586</strain>
    </source>
</reference>
<proteinExistence type="predicted"/>
<accession>G9N1D4</accession>
<evidence type="ECO:0000313" key="2">
    <source>
        <dbReference type="EMBL" id="EHK19564.1"/>
    </source>
</evidence>
<keyword evidence="3" id="KW-1185">Reference proteome</keyword>
<evidence type="ECO:0000313" key="3">
    <source>
        <dbReference type="Proteomes" id="UP000007115"/>
    </source>
</evidence>
<feature type="transmembrane region" description="Helical" evidence="1">
    <location>
        <begin position="92"/>
        <end position="110"/>
    </location>
</feature>
<protein>
    <submittedName>
        <fullName evidence="2">Uncharacterized protein</fullName>
    </submittedName>
</protein>
<dbReference type="InParanoid" id="G9N1D4"/>
<gene>
    <name evidence="2" type="ORF">TRIVIDRAFT_67969</name>
</gene>
<comment type="caution">
    <text evidence="2">The sequence shown here is derived from an EMBL/GenBank/DDBJ whole genome shotgun (WGS) entry which is preliminary data.</text>
</comment>
<feature type="transmembrane region" description="Helical" evidence="1">
    <location>
        <begin position="12"/>
        <end position="32"/>
    </location>
</feature>
<name>G9N1D4_HYPVG</name>
<dbReference type="GeneID" id="25797021"/>
<dbReference type="EMBL" id="ABDF02000083">
    <property type="protein sequence ID" value="EHK19564.1"/>
    <property type="molecule type" value="Genomic_DNA"/>
</dbReference>
<feature type="transmembrane region" description="Helical" evidence="1">
    <location>
        <begin position="52"/>
        <end position="72"/>
    </location>
</feature>
<dbReference type="VEuPathDB" id="FungiDB:TRIVIDRAFT_67969"/>
<keyword evidence="1" id="KW-0812">Transmembrane</keyword>
<organism evidence="2 3">
    <name type="scientific">Hypocrea virens (strain Gv29-8 / FGSC 10586)</name>
    <name type="common">Gliocladium virens</name>
    <name type="synonym">Trichoderma virens</name>
    <dbReference type="NCBI Taxonomy" id="413071"/>
    <lineage>
        <taxon>Eukaryota</taxon>
        <taxon>Fungi</taxon>
        <taxon>Dikarya</taxon>
        <taxon>Ascomycota</taxon>
        <taxon>Pezizomycotina</taxon>
        <taxon>Sordariomycetes</taxon>
        <taxon>Hypocreomycetidae</taxon>
        <taxon>Hypocreales</taxon>
        <taxon>Hypocreaceae</taxon>
        <taxon>Trichoderma</taxon>
    </lineage>
</organism>
<keyword evidence="1" id="KW-0472">Membrane</keyword>
<sequence length="262" mass="30686">MMLVTDYLKYAFVLSWYGCRLAGYIVFDIWLWHRFHAFNLLHQYVDERYGKAAFAFSIVFTISYGNYVLFLISRLSNAAKDARSWRRIRQGFSLIELVTSTVFLVRYFLWLEQFQANGEAKNVRYCIACISVTAVGISCQLLCFFFGLELFDIASQIRQRWYNRRNTRFHMWDQVMELQEAPEREGYACRDMEVIERSIERSMERSIERDIERGAEVGVERGIWMGVERGIGMGFERGIGMGVETRIEGGIGMDRVINSQPL</sequence>
<keyword evidence="1" id="KW-1133">Transmembrane helix</keyword>
<dbReference type="RefSeq" id="XP_013953763.1">
    <property type="nucleotide sequence ID" value="XM_014098288.1"/>
</dbReference>